<feature type="domain" description="Mechanosensitive ion channel MscS C-terminal" evidence="10">
    <location>
        <begin position="730"/>
        <end position="800"/>
    </location>
</feature>
<dbReference type="InterPro" id="IPR052702">
    <property type="entry name" value="MscS-like_channel"/>
</dbReference>
<evidence type="ECO:0000256" key="1">
    <source>
        <dbReference type="ARBA" id="ARBA00004651"/>
    </source>
</evidence>
<dbReference type="InterPro" id="IPR011014">
    <property type="entry name" value="MscS_channel_TM-2"/>
</dbReference>
<evidence type="ECO:0000313" key="11">
    <source>
        <dbReference type="EMBL" id="KAA3526147.1"/>
    </source>
</evidence>
<evidence type="ECO:0000256" key="4">
    <source>
        <dbReference type="ARBA" id="ARBA00022692"/>
    </source>
</evidence>
<dbReference type="InterPro" id="IPR023408">
    <property type="entry name" value="MscS_beta-dom_sf"/>
</dbReference>
<dbReference type="GO" id="GO:0008381">
    <property type="term" value="F:mechanosensitive monoatomic ion channel activity"/>
    <property type="evidence" value="ECO:0007669"/>
    <property type="project" value="UniProtKB-ARBA"/>
</dbReference>
<dbReference type="Pfam" id="PF21082">
    <property type="entry name" value="MS_channel_3rd"/>
    <property type="match status" value="1"/>
</dbReference>
<keyword evidence="4 8" id="KW-0812">Transmembrane</keyword>
<feature type="transmembrane region" description="Helical" evidence="8">
    <location>
        <begin position="546"/>
        <end position="575"/>
    </location>
</feature>
<dbReference type="Proteomes" id="UP000436911">
    <property type="component" value="Unassembled WGS sequence"/>
</dbReference>
<reference evidence="11 12" key="1">
    <citation type="submission" date="2018-08" db="EMBL/GenBank/DDBJ databases">
        <title>Genome sequencing of Agrobacterium vitis strain ICMP 10754.</title>
        <authorList>
            <person name="Visnovsky S.B."/>
            <person name="Pitman A.R."/>
        </authorList>
    </citation>
    <scope>NUCLEOTIDE SEQUENCE [LARGE SCALE GENOMIC DNA]</scope>
    <source>
        <strain evidence="11 12">ICMP 10754</strain>
    </source>
</reference>
<organism evidence="11 12">
    <name type="scientific">Agrobacterium vitis</name>
    <name type="common">Rhizobium vitis</name>
    <dbReference type="NCBI Taxonomy" id="373"/>
    <lineage>
        <taxon>Bacteria</taxon>
        <taxon>Pseudomonadati</taxon>
        <taxon>Pseudomonadota</taxon>
        <taxon>Alphaproteobacteria</taxon>
        <taxon>Hyphomicrobiales</taxon>
        <taxon>Rhizobiaceae</taxon>
        <taxon>Rhizobium/Agrobacterium group</taxon>
        <taxon>Agrobacterium</taxon>
    </lineage>
</organism>
<feature type="domain" description="Mechanosensitive ion channel MscS" evidence="9">
    <location>
        <begin position="645"/>
        <end position="712"/>
    </location>
</feature>
<dbReference type="AlphaFoldDB" id="A0A368NGV1"/>
<protein>
    <submittedName>
        <fullName evidence="11">Mechanosensitive ion channel family protein</fullName>
    </submittedName>
</protein>
<evidence type="ECO:0000256" key="2">
    <source>
        <dbReference type="ARBA" id="ARBA00008017"/>
    </source>
</evidence>
<feature type="transmembrane region" description="Helical" evidence="8">
    <location>
        <begin position="431"/>
        <end position="449"/>
    </location>
</feature>
<evidence type="ECO:0000256" key="7">
    <source>
        <dbReference type="SAM" id="MobiDB-lite"/>
    </source>
</evidence>
<dbReference type="PROSITE" id="PS01246">
    <property type="entry name" value="UPF0003"/>
    <property type="match status" value="1"/>
</dbReference>
<feature type="transmembrane region" description="Helical" evidence="8">
    <location>
        <begin position="392"/>
        <end position="411"/>
    </location>
</feature>
<feature type="transmembrane region" description="Helical" evidence="8">
    <location>
        <begin position="514"/>
        <end position="534"/>
    </location>
</feature>
<keyword evidence="6 8" id="KW-0472">Membrane</keyword>
<comment type="caution">
    <text evidence="11">The sequence shown here is derived from an EMBL/GenBank/DDBJ whole genome shotgun (WGS) entry which is preliminary data.</text>
</comment>
<proteinExistence type="inferred from homology"/>
<feature type="transmembrane region" description="Helical" evidence="8">
    <location>
        <begin position="234"/>
        <end position="256"/>
    </location>
</feature>
<evidence type="ECO:0000259" key="9">
    <source>
        <dbReference type="Pfam" id="PF00924"/>
    </source>
</evidence>
<dbReference type="Gene3D" id="3.30.70.100">
    <property type="match status" value="1"/>
</dbReference>
<dbReference type="OrthoDB" id="9799209at2"/>
<accession>A0A368NGV1</accession>
<feature type="region of interest" description="Disordered" evidence="7">
    <location>
        <begin position="127"/>
        <end position="148"/>
    </location>
</feature>
<dbReference type="InterPro" id="IPR006685">
    <property type="entry name" value="MscS_channel_2nd"/>
</dbReference>
<dbReference type="GO" id="GO:0005886">
    <property type="term" value="C:plasma membrane"/>
    <property type="evidence" value="ECO:0007669"/>
    <property type="project" value="UniProtKB-SubCell"/>
</dbReference>
<feature type="transmembrane region" description="Helical" evidence="8">
    <location>
        <begin position="312"/>
        <end position="335"/>
    </location>
</feature>
<gene>
    <name evidence="11" type="ORF">DXT89_16615</name>
</gene>
<sequence>MLSARRCNRYGQRDSDLQSLKKFLALFPIILLIAVGMSSSGLHGFVGTALAQDSNFADDDPVAKAPTTLDQLQKKIDSLAGIPQKAGNNDRELMEAKSSLDDIVGQLQAMKLLIAPRQDDIAARLKELGDPPKDGQPAEAADVTQQRNKLNAQKAQVASVLNRIDEVSKSASDLSIKVTAARRELFTRQLLAHTDISVDSMTDAALSYGTEASRFTDMLEGWAGFAWRFKKISLVSAMVLSLAMALGLRLVLQRILGPIIERGKLEENPSYMSRFSVAFWATIMPSFAFSFFLISSYFFLDTFSVMRPDIEPIIASFFGVFWLVFFSSRLAIAVFNPWAPKWRLVHVSDRGSRQLVAAFVAMTVINGLDYGLSSIAQTLGSPVELSVLKGMVSSSLVGLILLWVSFIRPLLPKSEDEAATGGRPWSKRTAIALRVCGVWLIFTSLIGYIGLARFVASQLILTGGVAATMYIGIRSGRAVSERDRFAETIVGRFLQRRFNFGPVALDQFGIAAGLLIYGFVFVIGVPLIMMSWGFQPPDIQTWFYNLFIQINVGGISISIVGIFSGIAIFLIGVVLTRWFEKWLDGNVMARSQVDPGVRNSVKTSVGYFGAIVAGFMGLSAAGINLSSLALVAGALSVGIGFGLQNIISNFVSGLILLFERPFKVGDWVATGTSEGFVRRISVRATEIETFQRQSIIVPNSQLINASVGNWTHRNKLGRIDMEIAAKAVNDPRHVMGMLREVASDVPGVLRTPEPVVVFKKFDGADLEFEVRVFVGDVLNGLAVRNELRLGIFERFKAEGVILKEEAADAEDVVAAAAPLPPSPAS</sequence>
<dbReference type="SUPFAM" id="SSF82689">
    <property type="entry name" value="Mechanosensitive channel protein MscS (YggB), C-terminal domain"/>
    <property type="match status" value="1"/>
</dbReference>
<evidence type="ECO:0000256" key="5">
    <source>
        <dbReference type="ARBA" id="ARBA00022989"/>
    </source>
</evidence>
<evidence type="ECO:0000256" key="8">
    <source>
        <dbReference type="SAM" id="Phobius"/>
    </source>
</evidence>
<feature type="transmembrane region" description="Helical" evidence="8">
    <location>
        <begin position="277"/>
        <end position="300"/>
    </location>
</feature>
<keyword evidence="5 8" id="KW-1133">Transmembrane helix</keyword>
<feature type="transmembrane region" description="Helical" evidence="8">
    <location>
        <begin position="355"/>
        <end position="372"/>
    </location>
</feature>
<dbReference type="PANTHER" id="PTHR30347">
    <property type="entry name" value="POTASSIUM CHANNEL RELATED"/>
    <property type="match status" value="1"/>
</dbReference>
<dbReference type="PANTHER" id="PTHR30347:SF9">
    <property type="entry name" value="MINICONDUCTANCE MECHANOSENSITIVE CHANNEL MSCM"/>
    <property type="match status" value="1"/>
</dbReference>
<keyword evidence="3" id="KW-1003">Cell membrane</keyword>
<comment type="subcellular location">
    <subcellularLocation>
        <location evidence="1">Cell membrane</location>
        <topology evidence="1">Multi-pass membrane protein</topology>
    </subcellularLocation>
</comment>
<dbReference type="Pfam" id="PF00924">
    <property type="entry name" value="MS_channel_2nd"/>
    <property type="match status" value="1"/>
</dbReference>
<dbReference type="Gene3D" id="2.30.30.60">
    <property type="match status" value="1"/>
</dbReference>
<evidence type="ECO:0000313" key="12">
    <source>
        <dbReference type="Proteomes" id="UP000436911"/>
    </source>
</evidence>
<evidence type="ECO:0000256" key="3">
    <source>
        <dbReference type="ARBA" id="ARBA00022475"/>
    </source>
</evidence>
<dbReference type="InterPro" id="IPR049278">
    <property type="entry name" value="MS_channel_C"/>
</dbReference>
<name>A0A368NGV1_AGRVI</name>
<dbReference type="InterPro" id="IPR006686">
    <property type="entry name" value="MscS_channel_CS"/>
</dbReference>
<comment type="similarity">
    <text evidence="2">Belongs to the MscS (TC 1.A.23) family.</text>
</comment>
<feature type="transmembrane region" description="Helical" evidence="8">
    <location>
        <begin position="455"/>
        <end position="473"/>
    </location>
</feature>
<dbReference type="EMBL" id="QUSG01000008">
    <property type="protein sequence ID" value="KAA3526147.1"/>
    <property type="molecule type" value="Genomic_DNA"/>
</dbReference>
<dbReference type="SUPFAM" id="SSF50182">
    <property type="entry name" value="Sm-like ribonucleoproteins"/>
    <property type="match status" value="1"/>
</dbReference>
<evidence type="ECO:0000256" key="6">
    <source>
        <dbReference type="ARBA" id="ARBA00023136"/>
    </source>
</evidence>
<feature type="transmembrane region" description="Helical" evidence="8">
    <location>
        <begin position="605"/>
        <end position="623"/>
    </location>
</feature>
<dbReference type="Gene3D" id="1.10.287.1260">
    <property type="match status" value="1"/>
</dbReference>
<dbReference type="InterPro" id="IPR011066">
    <property type="entry name" value="MscS_channel_C_sf"/>
</dbReference>
<dbReference type="InterPro" id="IPR010920">
    <property type="entry name" value="LSM_dom_sf"/>
</dbReference>
<evidence type="ECO:0000259" key="10">
    <source>
        <dbReference type="Pfam" id="PF21082"/>
    </source>
</evidence>
<dbReference type="SUPFAM" id="SSF82861">
    <property type="entry name" value="Mechanosensitive channel protein MscS (YggB), transmembrane region"/>
    <property type="match status" value="1"/>
</dbReference>
<feature type="transmembrane region" description="Helical" evidence="8">
    <location>
        <begin position="629"/>
        <end position="658"/>
    </location>
</feature>